<protein>
    <submittedName>
        <fullName evidence="1">Uncharacterized protein</fullName>
    </submittedName>
</protein>
<accession>A0ABP0FQ77</accession>
<gene>
    <name evidence="1" type="ORF">CVLEPA_LOCUS10418</name>
</gene>
<evidence type="ECO:0000313" key="2">
    <source>
        <dbReference type="Proteomes" id="UP001642483"/>
    </source>
</evidence>
<sequence>MLLDRSRKLYSALNLPRSVAKVYHSESLSYYGEAISRGEPIPKMFSNIEDDPHQLGGNFIVTMTDNQPTFSFIYRSATPADRPKVADILCMLQDNSSDQ</sequence>
<reference evidence="1 2" key="1">
    <citation type="submission" date="2024-02" db="EMBL/GenBank/DDBJ databases">
        <authorList>
            <person name="Daric V."/>
            <person name="Darras S."/>
        </authorList>
    </citation>
    <scope>NUCLEOTIDE SEQUENCE [LARGE SCALE GENOMIC DNA]</scope>
</reference>
<dbReference type="EMBL" id="CAWYQH010000068">
    <property type="protein sequence ID" value="CAK8680133.1"/>
    <property type="molecule type" value="Genomic_DNA"/>
</dbReference>
<name>A0ABP0FQ77_CLALP</name>
<dbReference type="Proteomes" id="UP001642483">
    <property type="component" value="Unassembled WGS sequence"/>
</dbReference>
<organism evidence="1 2">
    <name type="scientific">Clavelina lepadiformis</name>
    <name type="common">Light-bulb sea squirt</name>
    <name type="synonym">Ascidia lepadiformis</name>
    <dbReference type="NCBI Taxonomy" id="159417"/>
    <lineage>
        <taxon>Eukaryota</taxon>
        <taxon>Metazoa</taxon>
        <taxon>Chordata</taxon>
        <taxon>Tunicata</taxon>
        <taxon>Ascidiacea</taxon>
        <taxon>Aplousobranchia</taxon>
        <taxon>Clavelinidae</taxon>
        <taxon>Clavelina</taxon>
    </lineage>
</organism>
<proteinExistence type="predicted"/>
<evidence type="ECO:0000313" key="1">
    <source>
        <dbReference type="EMBL" id="CAK8680133.1"/>
    </source>
</evidence>
<comment type="caution">
    <text evidence="1">The sequence shown here is derived from an EMBL/GenBank/DDBJ whole genome shotgun (WGS) entry which is preliminary data.</text>
</comment>
<keyword evidence="2" id="KW-1185">Reference proteome</keyword>